<dbReference type="RefSeq" id="WP_054339939.1">
    <property type="nucleotide sequence ID" value="NZ_FTOE01000010.1"/>
</dbReference>
<name>A0A1N7NPD5_9GAMM</name>
<dbReference type="PROSITE" id="PS51781">
    <property type="entry name" value="SH3B"/>
    <property type="match status" value="1"/>
</dbReference>
<accession>A0A1N7NPD5</accession>
<organism evidence="10 11">
    <name type="scientific">Neptunomonas antarctica</name>
    <dbReference type="NCBI Taxonomy" id="619304"/>
    <lineage>
        <taxon>Bacteria</taxon>
        <taxon>Pseudomonadati</taxon>
        <taxon>Pseudomonadota</taxon>
        <taxon>Gammaproteobacteria</taxon>
        <taxon>Oceanospirillales</taxon>
        <taxon>Oceanospirillaceae</taxon>
        <taxon>Neptunomonas</taxon>
    </lineage>
</organism>
<reference evidence="11" key="1">
    <citation type="submission" date="2017-01" db="EMBL/GenBank/DDBJ databases">
        <authorList>
            <person name="Varghese N."/>
            <person name="Submissions S."/>
        </authorList>
    </citation>
    <scope>NUCLEOTIDE SEQUENCE [LARGE SCALE GENOMIC DNA]</scope>
    <source>
        <strain evidence="11">DSM 22306</strain>
    </source>
</reference>
<dbReference type="EMBL" id="FTOE01000010">
    <property type="protein sequence ID" value="SIT00186.1"/>
    <property type="molecule type" value="Genomic_DNA"/>
</dbReference>
<feature type="coiled-coil region" evidence="6">
    <location>
        <begin position="108"/>
        <end position="156"/>
    </location>
</feature>
<evidence type="ECO:0000256" key="3">
    <source>
        <dbReference type="ARBA" id="ARBA00022729"/>
    </source>
</evidence>
<feature type="transmembrane region" description="Helical" evidence="7">
    <location>
        <begin position="161"/>
        <end position="179"/>
    </location>
</feature>
<keyword evidence="11" id="KW-1185">Reference proteome</keyword>
<keyword evidence="4 7" id="KW-1133">Transmembrane helix</keyword>
<dbReference type="AlphaFoldDB" id="A0A1N7NPD5"/>
<evidence type="ECO:0000313" key="11">
    <source>
        <dbReference type="Proteomes" id="UP000185999"/>
    </source>
</evidence>
<dbReference type="STRING" id="619304.SAMN05421760_110112"/>
<evidence type="ECO:0000256" key="4">
    <source>
        <dbReference type="ARBA" id="ARBA00022989"/>
    </source>
</evidence>
<proteinExistence type="predicted"/>
<dbReference type="InterPro" id="IPR016476">
    <property type="entry name" value="SH3_dom_pro"/>
</dbReference>
<dbReference type="GO" id="GO:0016020">
    <property type="term" value="C:membrane"/>
    <property type="evidence" value="ECO:0007669"/>
    <property type="project" value="UniProtKB-SubCell"/>
</dbReference>
<evidence type="ECO:0000256" key="1">
    <source>
        <dbReference type="ARBA" id="ARBA00004167"/>
    </source>
</evidence>
<keyword evidence="2 7" id="KW-0812">Transmembrane</keyword>
<dbReference type="Gene3D" id="1.20.5.300">
    <property type="match status" value="1"/>
</dbReference>
<evidence type="ECO:0000256" key="5">
    <source>
        <dbReference type="ARBA" id="ARBA00023136"/>
    </source>
</evidence>
<feature type="chain" id="PRO_5009943686" evidence="8">
    <location>
        <begin position="23"/>
        <end position="193"/>
    </location>
</feature>
<protein>
    <submittedName>
        <fullName evidence="10">SH3 domain protein</fullName>
    </submittedName>
</protein>
<sequence>MKKYVLATALISTTIFALPAFAEKGHIADDVFVFMHGGPSNQYRISGRVHSGSPIDILKKSNDGKYIQVRTSAGSVGWVDANNIENGDSIQIRMPKLESALESSQTLVKQQSTEIQSLTSELDTFKAENGTYSDQLSKLNTDIEELNRQIDNMDESNLMRWFTYGGLVALGGVFLGLLLPYMPKKKKRRDDWL</sequence>
<keyword evidence="3 8" id="KW-0732">Signal</keyword>
<evidence type="ECO:0000256" key="2">
    <source>
        <dbReference type="ARBA" id="ARBA00022692"/>
    </source>
</evidence>
<dbReference type="InterPro" id="IPR003646">
    <property type="entry name" value="SH3-like_bac-type"/>
</dbReference>
<dbReference type="Proteomes" id="UP000185999">
    <property type="component" value="Unassembled WGS sequence"/>
</dbReference>
<keyword evidence="5 7" id="KW-0472">Membrane</keyword>
<gene>
    <name evidence="10" type="ORF">SAMN05421760_110112</name>
</gene>
<dbReference type="SMART" id="SM00287">
    <property type="entry name" value="SH3b"/>
    <property type="match status" value="1"/>
</dbReference>
<evidence type="ECO:0000313" key="10">
    <source>
        <dbReference type="EMBL" id="SIT00186.1"/>
    </source>
</evidence>
<feature type="domain" description="SH3b" evidence="9">
    <location>
        <begin position="22"/>
        <end position="88"/>
    </location>
</feature>
<dbReference type="SUPFAM" id="SSF58100">
    <property type="entry name" value="Bacterial hemolysins"/>
    <property type="match status" value="1"/>
</dbReference>
<dbReference type="Pfam" id="PF08239">
    <property type="entry name" value="SH3_3"/>
    <property type="match status" value="1"/>
</dbReference>
<keyword evidence="6" id="KW-0175">Coiled coil</keyword>
<evidence type="ECO:0000256" key="6">
    <source>
        <dbReference type="SAM" id="Coils"/>
    </source>
</evidence>
<evidence type="ECO:0000259" key="9">
    <source>
        <dbReference type="PROSITE" id="PS51781"/>
    </source>
</evidence>
<evidence type="ECO:0000256" key="7">
    <source>
        <dbReference type="SAM" id="Phobius"/>
    </source>
</evidence>
<dbReference type="NCBIfam" id="TIGR04211">
    <property type="entry name" value="SH3_and_anchor"/>
    <property type="match status" value="1"/>
</dbReference>
<dbReference type="OrthoDB" id="9790951at2"/>
<feature type="signal peptide" evidence="8">
    <location>
        <begin position="1"/>
        <end position="22"/>
    </location>
</feature>
<dbReference type="Gene3D" id="2.30.30.40">
    <property type="entry name" value="SH3 Domains"/>
    <property type="match status" value="1"/>
</dbReference>
<evidence type="ECO:0000256" key="8">
    <source>
        <dbReference type="SAM" id="SignalP"/>
    </source>
</evidence>
<comment type="subcellular location">
    <subcellularLocation>
        <location evidence="1">Membrane</location>
        <topology evidence="1">Single-pass membrane protein</topology>
    </subcellularLocation>
</comment>